<dbReference type="InterPro" id="IPR023828">
    <property type="entry name" value="Peptidase_S8_Ser-AS"/>
</dbReference>
<dbReference type="Gene3D" id="3.40.50.200">
    <property type="entry name" value="Peptidase S8/S53 domain"/>
    <property type="match status" value="2"/>
</dbReference>
<evidence type="ECO:0000313" key="15">
    <source>
        <dbReference type="Proteomes" id="UP000045706"/>
    </source>
</evidence>
<dbReference type="InterPro" id="IPR036852">
    <property type="entry name" value="Peptidase_S8/S53_dom_sf"/>
</dbReference>
<dbReference type="GO" id="GO:0016020">
    <property type="term" value="C:membrane"/>
    <property type="evidence" value="ECO:0007669"/>
    <property type="project" value="InterPro"/>
</dbReference>
<dbReference type="Pfam" id="PF00082">
    <property type="entry name" value="Peptidase_S8"/>
    <property type="match status" value="1"/>
</dbReference>
<protein>
    <recommendedName>
        <fullName evidence="16">Peptidase S8/S53 domain-containing protein</fullName>
    </recommendedName>
</protein>
<dbReference type="GO" id="GO:0004252">
    <property type="term" value="F:serine-type endopeptidase activity"/>
    <property type="evidence" value="ECO:0007669"/>
    <property type="project" value="UniProtKB-UniRule"/>
</dbReference>
<evidence type="ECO:0008006" key="16">
    <source>
        <dbReference type="Google" id="ProtNLM"/>
    </source>
</evidence>
<dbReference type="Gene3D" id="2.60.40.10">
    <property type="entry name" value="Immunoglobulins"/>
    <property type="match status" value="1"/>
</dbReference>
<feature type="active site" description="Charge relay system" evidence="6 7">
    <location>
        <position position="222"/>
    </location>
</feature>
<evidence type="ECO:0000313" key="12">
    <source>
        <dbReference type="EMBL" id="CRK17608.1"/>
    </source>
</evidence>
<dbReference type="InterPro" id="IPR015500">
    <property type="entry name" value="Peptidase_S8_subtilisin-rel"/>
</dbReference>
<feature type="domain" description="Peptidase S8/S53" evidence="10">
    <location>
        <begin position="213"/>
        <end position="609"/>
    </location>
</feature>
<evidence type="ECO:0000259" key="11">
    <source>
        <dbReference type="Pfam" id="PF06280"/>
    </source>
</evidence>
<dbReference type="EMBL" id="CVQI01033318">
    <property type="protein sequence ID" value="CRK43464.1"/>
    <property type="molecule type" value="Genomic_DNA"/>
</dbReference>
<feature type="domain" description="C5a peptidase/Subtilisin-like protease SBT2-like Fn3-like" evidence="11">
    <location>
        <begin position="677"/>
        <end position="797"/>
    </location>
</feature>
<dbReference type="AlphaFoldDB" id="A0A0G4L6J5"/>
<evidence type="ECO:0000256" key="4">
    <source>
        <dbReference type="ARBA" id="ARBA00022801"/>
    </source>
</evidence>
<proteinExistence type="inferred from homology"/>
<dbReference type="InterPro" id="IPR000209">
    <property type="entry name" value="Peptidase_S8/S53_dom"/>
</dbReference>
<organism evidence="12 14">
    <name type="scientific">Verticillium longisporum</name>
    <name type="common">Verticillium dahliae var. longisporum</name>
    <dbReference type="NCBI Taxonomy" id="100787"/>
    <lineage>
        <taxon>Eukaryota</taxon>
        <taxon>Fungi</taxon>
        <taxon>Dikarya</taxon>
        <taxon>Ascomycota</taxon>
        <taxon>Pezizomycotina</taxon>
        <taxon>Sordariomycetes</taxon>
        <taxon>Hypocreomycetidae</taxon>
        <taxon>Glomerellales</taxon>
        <taxon>Plectosphaerellaceae</taxon>
        <taxon>Verticillium</taxon>
    </lineage>
</organism>
<dbReference type="InterPro" id="IPR023827">
    <property type="entry name" value="Peptidase_S8_Asp-AS"/>
</dbReference>
<dbReference type="Proteomes" id="UP000044602">
    <property type="component" value="Unassembled WGS sequence"/>
</dbReference>
<dbReference type="PRINTS" id="PR00723">
    <property type="entry name" value="SUBTILISIN"/>
</dbReference>
<keyword evidence="4 7" id="KW-0378">Hydrolase</keyword>
<dbReference type="STRING" id="100787.A0A0G4L6J5"/>
<evidence type="ECO:0000256" key="6">
    <source>
        <dbReference type="PIRSR" id="PIRSR615500-1"/>
    </source>
</evidence>
<evidence type="ECO:0000256" key="2">
    <source>
        <dbReference type="ARBA" id="ARBA00022670"/>
    </source>
</evidence>
<accession>A0A0G4L6J5</accession>
<dbReference type="PANTHER" id="PTHR43399:SF4">
    <property type="entry name" value="CELL WALL-ASSOCIATED PROTEASE"/>
    <property type="match status" value="1"/>
</dbReference>
<evidence type="ECO:0000256" key="7">
    <source>
        <dbReference type="PROSITE-ProRule" id="PRU01240"/>
    </source>
</evidence>
<dbReference type="PROSITE" id="PS51892">
    <property type="entry name" value="SUBTILASE"/>
    <property type="match status" value="1"/>
</dbReference>
<dbReference type="PANTHER" id="PTHR43399">
    <property type="entry name" value="SUBTILISIN-RELATED"/>
    <property type="match status" value="1"/>
</dbReference>
<evidence type="ECO:0000256" key="1">
    <source>
        <dbReference type="ARBA" id="ARBA00011073"/>
    </source>
</evidence>
<evidence type="ECO:0000313" key="14">
    <source>
        <dbReference type="Proteomes" id="UP000044602"/>
    </source>
</evidence>
<evidence type="ECO:0000313" key="13">
    <source>
        <dbReference type="EMBL" id="CRK43464.1"/>
    </source>
</evidence>
<dbReference type="PROSITE" id="PS00136">
    <property type="entry name" value="SUBTILASE_ASP"/>
    <property type="match status" value="1"/>
</dbReference>
<keyword evidence="5 7" id="KW-0720">Serine protease</keyword>
<dbReference type="Proteomes" id="UP000045706">
    <property type="component" value="Unassembled WGS sequence"/>
</dbReference>
<feature type="region of interest" description="Disordered" evidence="9">
    <location>
        <begin position="80"/>
        <end position="107"/>
    </location>
</feature>
<dbReference type="CDD" id="cd02124">
    <property type="entry name" value="PA_PoS1_like"/>
    <property type="match status" value="1"/>
</dbReference>
<dbReference type="InterPro" id="IPR013783">
    <property type="entry name" value="Ig-like_fold"/>
</dbReference>
<comment type="similarity">
    <text evidence="1 7 8">Belongs to the peptidase S8 family.</text>
</comment>
<dbReference type="InterPro" id="IPR010435">
    <property type="entry name" value="C5a/SBT2-like_Fn3"/>
</dbReference>
<dbReference type="InterPro" id="IPR051048">
    <property type="entry name" value="Peptidase_S8/S53_subtilisin"/>
</dbReference>
<dbReference type="PROSITE" id="PS00138">
    <property type="entry name" value="SUBTILASE_SER"/>
    <property type="match status" value="1"/>
</dbReference>
<dbReference type="EMBL" id="CVQH01008779">
    <property type="protein sequence ID" value="CRK17608.1"/>
    <property type="molecule type" value="Genomic_DNA"/>
</dbReference>
<name>A0A0G4L6J5_VERLO</name>
<dbReference type="Gene3D" id="3.50.30.30">
    <property type="match status" value="1"/>
</dbReference>
<dbReference type="CDD" id="cd07489">
    <property type="entry name" value="Peptidases_S8_5"/>
    <property type="match status" value="1"/>
</dbReference>
<evidence type="ECO:0000256" key="8">
    <source>
        <dbReference type="RuleBase" id="RU003355"/>
    </source>
</evidence>
<dbReference type="PROSITE" id="PS00137">
    <property type="entry name" value="SUBTILASE_HIS"/>
    <property type="match status" value="1"/>
</dbReference>
<dbReference type="InterPro" id="IPR034187">
    <property type="entry name" value="Peptidases_S8_5"/>
</dbReference>
<reference evidence="14 15" key="1">
    <citation type="submission" date="2015-05" db="EMBL/GenBank/DDBJ databases">
        <authorList>
            <person name="Fogelqvist Johan"/>
        </authorList>
    </citation>
    <scope>NUCLEOTIDE SEQUENCE [LARGE SCALE GENOMIC DNA]</scope>
    <source>
        <strain evidence="12">VL1</strain>
        <strain evidence="13">VL2</strain>
    </source>
</reference>
<feature type="active site" description="Charge relay system" evidence="6 7">
    <location>
        <position position="273"/>
    </location>
</feature>
<keyword evidence="2 7" id="KW-0645">Protease</keyword>
<dbReference type="GO" id="GO:0006508">
    <property type="term" value="P:proteolysis"/>
    <property type="evidence" value="ECO:0007669"/>
    <property type="project" value="UniProtKB-KW"/>
</dbReference>
<dbReference type="SUPFAM" id="SSF52743">
    <property type="entry name" value="Subtilisin-like"/>
    <property type="match status" value="1"/>
</dbReference>
<keyword evidence="3" id="KW-0732">Signal</keyword>
<evidence type="ECO:0000256" key="9">
    <source>
        <dbReference type="SAM" id="MobiDB-lite"/>
    </source>
</evidence>
<keyword evidence="14" id="KW-1185">Reference proteome</keyword>
<evidence type="ECO:0000256" key="3">
    <source>
        <dbReference type="ARBA" id="ARBA00022729"/>
    </source>
</evidence>
<dbReference type="InterPro" id="IPR022398">
    <property type="entry name" value="Peptidase_S8_His-AS"/>
</dbReference>
<evidence type="ECO:0000259" key="10">
    <source>
        <dbReference type="Pfam" id="PF00082"/>
    </source>
</evidence>
<feature type="active site" description="Charge relay system" evidence="6 7">
    <location>
        <position position="591"/>
    </location>
</feature>
<gene>
    <name evidence="12" type="ORF">BN1708_012108</name>
    <name evidence="13" type="ORF">BN1723_016191</name>
</gene>
<sequence>MTGLTRLAQQNEASQNTFESLQKDVAPPPHLLVVARAYHPYLLQLRVRSSRQQVIKAANMRFSRAVLGLWAIAAAAHTEESPPSHPRRYRRDEVSGPQPEKSGGGVVGNGHYIVEFDAKTDVSAAVNALGKEDGIDVVKVFDNGLFRGCTIKAPKSTVDSIQDKAVVAKAWQSRRLMLGEPLVQRLGGEPQLSNYSVHDMTGVDKLHKANIKGKGAIVGVIDSGINYRHKALGGGFGKGFKVVGGHDFVGQTTWPKAGEVKIPDEDPDDANGHGTHVAGIIAGQSEFFTGVAPEASLYAYKVLSLGLSTDDETLIEAMLRAYDDGVDIISISISYMNGWADNPSALVADRIVEQGVLVIIAAGNNGGPGAFAADSGSAGVNVVSVASTEPDVIPLLNFRSTLTLPGRASEERWIPYRSYFDWYPAKVKGWPVWPVSLDALDDEACAPLPADTPDLSEVVVLVRRGTCNFTTKQAFLKERNATHIIVYTNERPLVQPGVQKSNPNMAMIPAEDGKAVIDVLKAGGKVTFDFDVRPDLHTTSISNANRPGLASTFTSVGPGNDLALKSDISAPGSTILSTYLGDGYAILSGTSMATPYIAGVAALYVGQFGGRAKQDKSWAKNLAMRIISSGEPIGWDDPYSGSGLFDALAPVAQVGTGLVNASKVLGQDTSLSFTRFALNDTRHFSRYHKVDITNTGTRPITYTFSQQDYGGLAAVRTASPARIADASDLLANPLKLSPRVSFPRAGFTVNPGQTRTAQFNFAPVAEGAAAAPEALPVYSGRIIIKGSNGDELCVPYLGLAADLKRDVGVMFERTAGVPLIVSGPANASIETKASFTFSQDAARPDFPRLSMRSFFGTRELRWDIFEASWRERQWAYPPREGKAGFVGSVAAWSFVGLDLIFEPDFDDLWEIYRFPLVNVPRTMSNVLTSEFSWFGELGNGTRIAPGRYRMRVASLRPFGNRAASDNWDVFETPEIEVLPLSK</sequence>
<dbReference type="Pfam" id="PF06280">
    <property type="entry name" value="fn3_5"/>
    <property type="match status" value="1"/>
</dbReference>
<evidence type="ECO:0000256" key="5">
    <source>
        <dbReference type="ARBA" id="ARBA00022825"/>
    </source>
</evidence>